<evidence type="ECO:0008006" key="4">
    <source>
        <dbReference type="Google" id="ProtNLM"/>
    </source>
</evidence>
<evidence type="ECO:0000313" key="2">
    <source>
        <dbReference type="EMBL" id="OGZ68621.1"/>
    </source>
</evidence>
<dbReference type="EMBL" id="MHOS01000019">
    <property type="protein sequence ID" value="OGZ68621.1"/>
    <property type="molecule type" value="Genomic_DNA"/>
</dbReference>
<gene>
    <name evidence="2" type="ORF">A3D35_01195</name>
</gene>
<organism evidence="2 3">
    <name type="scientific">Candidatus Staskawiczbacteria bacterium RIFCSPHIGHO2_02_FULL_34_9</name>
    <dbReference type="NCBI Taxonomy" id="1802206"/>
    <lineage>
        <taxon>Bacteria</taxon>
        <taxon>Candidatus Staskawicziibacteriota</taxon>
    </lineage>
</organism>
<protein>
    <recommendedName>
        <fullName evidence="4">Type 4 fimbrial biogenesis protein PilX N-terminal domain-containing protein</fullName>
    </recommendedName>
</protein>
<keyword evidence="1" id="KW-1133">Transmembrane helix</keyword>
<name>A0A1G2I2D1_9BACT</name>
<keyword evidence="1" id="KW-0472">Membrane</keyword>
<proteinExistence type="predicted"/>
<keyword evidence="1" id="KW-0812">Transmembrane</keyword>
<sequence length="147" mass="16092">MKNYQEGYIALVSAIIISILLISITITIGMNNFFARFNILDFESKERSSALAEACVDAAILNLANNSNYNLNNECVSVGDSCPSGTNICTIVSVKKDHPSIGETTIKTKAIFNKSHSNFKVVIMNIRGSKTVLWQECPYLTSSDISC</sequence>
<feature type="transmembrane region" description="Helical" evidence="1">
    <location>
        <begin position="7"/>
        <end position="30"/>
    </location>
</feature>
<evidence type="ECO:0000313" key="3">
    <source>
        <dbReference type="Proteomes" id="UP000176421"/>
    </source>
</evidence>
<comment type="caution">
    <text evidence="2">The sequence shown here is derived from an EMBL/GenBank/DDBJ whole genome shotgun (WGS) entry which is preliminary data.</text>
</comment>
<accession>A0A1G2I2D1</accession>
<dbReference type="Proteomes" id="UP000176421">
    <property type="component" value="Unassembled WGS sequence"/>
</dbReference>
<reference evidence="2 3" key="1">
    <citation type="journal article" date="2016" name="Nat. Commun.">
        <title>Thousands of microbial genomes shed light on interconnected biogeochemical processes in an aquifer system.</title>
        <authorList>
            <person name="Anantharaman K."/>
            <person name="Brown C.T."/>
            <person name="Hug L.A."/>
            <person name="Sharon I."/>
            <person name="Castelle C.J."/>
            <person name="Probst A.J."/>
            <person name="Thomas B.C."/>
            <person name="Singh A."/>
            <person name="Wilkins M.J."/>
            <person name="Karaoz U."/>
            <person name="Brodie E.L."/>
            <person name="Williams K.H."/>
            <person name="Hubbard S.S."/>
            <person name="Banfield J.F."/>
        </authorList>
    </citation>
    <scope>NUCLEOTIDE SEQUENCE [LARGE SCALE GENOMIC DNA]</scope>
</reference>
<dbReference type="AlphaFoldDB" id="A0A1G2I2D1"/>
<dbReference type="STRING" id="1802206.A3D35_01195"/>
<evidence type="ECO:0000256" key="1">
    <source>
        <dbReference type="SAM" id="Phobius"/>
    </source>
</evidence>